<dbReference type="RefSeq" id="WP_111391963.1">
    <property type="nucleotide sequence ID" value="NZ_QKTX01000003.1"/>
</dbReference>
<comment type="caution">
    <text evidence="1">The sequence shown here is derived from an EMBL/GenBank/DDBJ whole genome shotgun (WGS) entry which is preliminary data.</text>
</comment>
<keyword evidence="2" id="KW-1185">Reference proteome</keyword>
<accession>A0A326RXN9</accession>
<dbReference type="AlphaFoldDB" id="A0A326RXN9"/>
<dbReference type="OrthoDB" id="827255at2"/>
<dbReference type="EMBL" id="QKTX01000003">
    <property type="protein sequence ID" value="PZV85517.1"/>
    <property type="molecule type" value="Genomic_DNA"/>
</dbReference>
<reference evidence="1 2" key="1">
    <citation type="submission" date="2018-06" db="EMBL/GenBank/DDBJ databases">
        <title>Genomic Encyclopedia of Archaeal and Bacterial Type Strains, Phase II (KMG-II): from individual species to whole genera.</title>
        <authorList>
            <person name="Goeker M."/>
        </authorList>
    </citation>
    <scope>NUCLEOTIDE SEQUENCE [LARGE SCALE GENOMIC DNA]</scope>
    <source>
        <strain evidence="1 2">T4</strain>
    </source>
</reference>
<sequence>METILIETKDKEESNTVKAILQALKVKFTTSETDEESIKIAKSVAQGYKEMLDAKAGKLKARDIKDVLSEL</sequence>
<name>A0A326RXN9_9BACT</name>
<organism evidence="1 2">
    <name type="scientific">Algoriphagus aquaeductus</name>
    <dbReference type="NCBI Taxonomy" id="475299"/>
    <lineage>
        <taxon>Bacteria</taxon>
        <taxon>Pseudomonadati</taxon>
        <taxon>Bacteroidota</taxon>
        <taxon>Cytophagia</taxon>
        <taxon>Cytophagales</taxon>
        <taxon>Cyclobacteriaceae</taxon>
        <taxon>Algoriphagus</taxon>
    </lineage>
</organism>
<proteinExistence type="predicted"/>
<protein>
    <submittedName>
        <fullName evidence="1">Uncharacterized protein</fullName>
    </submittedName>
</protein>
<evidence type="ECO:0000313" key="1">
    <source>
        <dbReference type="EMBL" id="PZV85517.1"/>
    </source>
</evidence>
<dbReference type="Proteomes" id="UP000248917">
    <property type="component" value="Unassembled WGS sequence"/>
</dbReference>
<evidence type="ECO:0000313" key="2">
    <source>
        <dbReference type="Proteomes" id="UP000248917"/>
    </source>
</evidence>
<gene>
    <name evidence="1" type="ORF">CLV31_103309</name>
</gene>